<evidence type="ECO:0000313" key="2">
    <source>
        <dbReference type="EMBL" id="CPR16046.1"/>
    </source>
</evidence>
<evidence type="ECO:0000256" key="1">
    <source>
        <dbReference type="SAM" id="MobiDB-lite"/>
    </source>
</evidence>
<dbReference type="Proteomes" id="UP000033187">
    <property type="component" value="Chromosome 1"/>
</dbReference>
<keyword evidence="3" id="KW-1185">Reference proteome</keyword>
<proteinExistence type="predicted"/>
<gene>
    <name evidence="2" type="ORF">YBN1229_v1_0623</name>
</gene>
<dbReference type="EMBL" id="LN829119">
    <property type="protein sequence ID" value="CPR16046.1"/>
    <property type="molecule type" value="Genomic_DNA"/>
</dbReference>
<sequence>MPTTPPVKRKRYMISMLDMSTYRQSFIAESHEHALALADVDQERHGLDNWSEVSSSTEFEVIGEEPISGISNRQSPPNGGHNDA</sequence>
<evidence type="ECO:0000313" key="3">
    <source>
        <dbReference type="Proteomes" id="UP000033187"/>
    </source>
</evidence>
<dbReference type="AlphaFoldDB" id="A0A0D6JAX8"/>
<accession>A0A0D6JAX8</accession>
<protein>
    <submittedName>
        <fullName evidence="2">Uncharacterized protein</fullName>
    </submittedName>
</protein>
<feature type="region of interest" description="Disordered" evidence="1">
    <location>
        <begin position="50"/>
        <end position="84"/>
    </location>
</feature>
<dbReference type="RefSeq" id="WP_152024941.1">
    <property type="nucleotide sequence ID" value="NZ_LN829119.1"/>
</dbReference>
<dbReference type="KEGG" id="fiy:BN1229_v1_0623"/>
<reference evidence="3" key="1">
    <citation type="submission" date="2015-02" db="EMBL/GenBank/DDBJ databases">
        <authorList>
            <person name="Chooi Y.-H."/>
        </authorList>
    </citation>
    <scope>NUCLEOTIDE SEQUENCE [LARGE SCALE GENOMIC DNA]</scope>
    <source>
        <strain evidence="3">strain Y</strain>
    </source>
</reference>
<name>A0A0D6JAX8_9HYPH</name>
<organism evidence="2 3">
    <name type="scientific">Candidatus Filomicrobium marinum</name>
    <dbReference type="NCBI Taxonomy" id="1608628"/>
    <lineage>
        <taxon>Bacteria</taxon>
        <taxon>Pseudomonadati</taxon>
        <taxon>Pseudomonadota</taxon>
        <taxon>Alphaproteobacteria</taxon>
        <taxon>Hyphomicrobiales</taxon>
        <taxon>Hyphomicrobiaceae</taxon>
        <taxon>Filomicrobium</taxon>
    </lineage>
</organism>